<accession>A0A2J0PUC0</accession>
<evidence type="ECO:0000313" key="1">
    <source>
        <dbReference type="EMBL" id="PJD79985.1"/>
    </source>
</evidence>
<organism evidence="1 2">
    <name type="scientific">Enterobacter hormaechei</name>
    <dbReference type="NCBI Taxonomy" id="158836"/>
    <lineage>
        <taxon>Bacteria</taxon>
        <taxon>Pseudomonadati</taxon>
        <taxon>Pseudomonadota</taxon>
        <taxon>Gammaproteobacteria</taxon>
        <taxon>Enterobacterales</taxon>
        <taxon>Enterobacteriaceae</taxon>
        <taxon>Enterobacter</taxon>
        <taxon>Enterobacter cloacae complex</taxon>
    </lineage>
</organism>
<gene>
    <name evidence="1" type="ORF">B9Q30_21605</name>
</gene>
<dbReference type="OrthoDB" id="6713157at2"/>
<protein>
    <submittedName>
        <fullName evidence="1">Uncharacterized protein</fullName>
    </submittedName>
</protein>
<proteinExistence type="predicted"/>
<dbReference type="EMBL" id="NEEW01000013">
    <property type="protein sequence ID" value="PJD79985.1"/>
    <property type="molecule type" value="Genomic_DNA"/>
</dbReference>
<evidence type="ECO:0000313" key="2">
    <source>
        <dbReference type="Proteomes" id="UP000229974"/>
    </source>
</evidence>
<name>A0A2J0PUC0_9ENTR</name>
<reference evidence="1 2" key="1">
    <citation type="journal article" date="2017" name="J. Antimicrob. Chemother.">
        <title>Characterization of the population structure, drug resistance mechanisms and plasmids of the community-associated Enterobacter cloacae complex in China.</title>
        <authorList>
            <person name="Zhou K."/>
            <person name="Yu W."/>
            <person name="Cao X."/>
            <person name="Shen P."/>
            <person name="Lu H."/>
            <person name="Luo Q."/>
            <person name="Rossen J.W.A."/>
            <person name="Xiao Y."/>
        </authorList>
    </citation>
    <scope>NUCLEOTIDE SEQUENCE [LARGE SCALE GENOMIC DNA]</scope>
    <source>
        <strain evidence="1 2">ECC904</strain>
    </source>
</reference>
<dbReference type="RefSeq" id="WP_047716970.1">
    <property type="nucleotide sequence ID" value="NZ_CP181842.1"/>
</dbReference>
<dbReference type="AlphaFoldDB" id="A0A2J0PUC0"/>
<comment type="caution">
    <text evidence="1">The sequence shown here is derived from an EMBL/GenBank/DDBJ whole genome shotgun (WGS) entry which is preliminary data.</text>
</comment>
<dbReference type="Proteomes" id="UP000229974">
    <property type="component" value="Unassembled WGS sequence"/>
</dbReference>
<sequence length="408" mass="47608">MSLSKVKNEDYRLKIKTKRELSVFYWFVMENKSMIDRYRSSPLKNMKRINSIYRMNIRDASLLLSEIVSDYYSGVLDAILHYEGKIEIFLDSLLPESEFEWFRENEHACYFVWLSIKKHYPQLSSEMLNIQQEVAPQKFSNVHSLVGLSGLDNFSQNIQHAIASEPFLSEINSLHVHPASHKERYNSILYFMDLVPSYFIDKLSFIKNIRSQWDVKFKAKRKLNIPVENTGLCQWAWDYMKNKPSMRKRVYIQGTEAPEGGIKLSGEDYSLSICSADDKDGICNKNMSESTAQEDYNKLANNDADNDKSSEHESGIKKVSYKTIDLSPENGSSLSSINRIGWHDAFEIIQPSTPRETYLAIHAVWIFYVGGTFLEPELYNQFKRARDTYLTRKRKKIKIIRNKLQEMN</sequence>